<dbReference type="EMBL" id="OX458333">
    <property type="protein sequence ID" value="CAI8728897.1"/>
    <property type="molecule type" value="Genomic_DNA"/>
</dbReference>
<sequence length="141" mass="15253">MMVEEMVLPAAPDTGAQPPLTEEPSVLLMIPAVSVSFSAEWVADGCWAPFYTGDGFIGVQPSVAGSAEMRSLQGPMGVRWTGLETALVGPRAGVPALGEEDHSHIREPSQQALDAEERRGSRWFGICQDFKSLPVTCWPRR</sequence>
<accession>A0ABN8X1R7</accession>
<dbReference type="Proteomes" id="UP001162030">
    <property type="component" value="Chromosome"/>
</dbReference>
<proteinExistence type="predicted"/>
<protein>
    <submittedName>
        <fullName evidence="1">Beta/gamma crystallin</fullName>
    </submittedName>
</protein>
<name>A0ABN8X1R7_9GAMM</name>
<reference evidence="1 2" key="1">
    <citation type="submission" date="2023-03" db="EMBL/GenBank/DDBJ databases">
        <authorList>
            <person name="Pearce D."/>
        </authorList>
    </citation>
    <scope>NUCLEOTIDE SEQUENCE [LARGE SCALE GENOMIC DNA]</scope>
    <source>
        <strain evidence="1">Msz</strain>
    </source>
</reference>
<evidence type="ECO:0000313" key="1">
    <source>
        <dbReference type="EMBL" id="CAI8728897.1"/>
    </source>
</evidence>
<organism evidence="1 2">
    <name type="scientific">Methylocaldum szegediense</name>
    <dbReference type="NCBI Taxonomy" id="73780"/>
    <lineage>
        <taxon>Bacteria</taxon>
        <taxon>Pseudomonadati</taxon>
        <taxon>Pseudomonadota</taxon>
        <taxon>Gammaproteobacteria</taxon>
        <taxon>Methylococcales</taxon>
        <taxon>Methylococcaceae</taxon>
        <taxon>Methylocaldum</taxon>
    </lineage>
</organism>
<evidence type="ECO:0000313" key="2">
    <source>
        <dbReference type="Proteomes" id="UP001162030"/>
    </source>
</evidence>
<keyword evidence="2" id="KW-1185">Reference proteome</keyword>
<gene>
    <name evidence="1" type="ORF">MSZNOR_0242</name>
</gene>